<dbReference type="EMBL" id="CP053452">
    <property type="protein sequence ID" value="QJW98937.1"/>
    <property type="molecule type" value="Genomic_DNA"/>
</dbReference>
<proteinExistence type="predicted"/>
<dbReference type="KEGG" id="ftj:FTUN_6532"/>
<dbReference type="Proteomes" id="UP000503447">
    <property type="component" value="Chromosome"/>
</dbReference>
<dbReference type="AlphaFoldDB" id="A0A6M5YXU4"/>
<evidence type="ECO:0000313" key="3">
    <source>
        <dbReference type="Proteomes" id="UP000503447"/>
    </source>
</evidence>
<protein>
    <submittedName>
        <fullName evidence="2">Mobile element protein</fullName>
    </submittedName>
</protein>
<organism evidence="2 3">
    <name type="scientific">Frigoriglobus tundricola</name>
    <dbReference type="NCBI Taxonomy" id="2774151"/>
    <lineage>
        <taxon>Bacteria</taxon>
        <taxon>Pseudomonadati</taxon>
        <taxon>Planctomycetota</taxon>
        <taxon>Planctomycetia</taxon>
        <taxon>Gemmatales</taxon>
        <taxon>Gemmataceae</taxon>
        <taxon>Frigoriglobus</taxon>
    </lineage>
</organism>
<accession>A0A6M5YXU4</accession>
<dbReference type="Pfam" id="PF13546">
    <property type="entry name" value="DDE_5"/>
    <property type="match status" value="1"/>
</dbReference>
<dbReference type="PANTHER" id="PTHR33627:SF1">
    <property type="entry name" value="TRANSPOSASE"/>
    <property type="match status" value="1"/>
</dbReference>
<evidence type="ECO:0000259" key="1">
    <source>
        <dbReference type="Pfam" id="PF13546"/>
    </source>
</evidence>
<dbReference type="RefSeq" id="WP_171474004.1">
    <property type="nucleotide sequence ID" value="NZ_CP053452.2"/>
</dbReference>
<dbReference type="PANTHER" id="PTHR33627">
    <property type="entry name" value="TRANSPOSASE"/>
    <property type="match status" value="1"/>
</dbReference>
<keyword evidence="3" id="KW-1185">Reference proteome</keyword>
<feature type="domain" description="Transposase IS701-like DDE" evidence="1">
    <location>
        <begin position="36"/>
        <end position="242"/>
    </location>
</feature>
<name>A0A6M5YXU4_9BACT</name>
<sequence>MDLPDPNTIATEPILHPREPLSEARLARFEEYVAAFRPAFHRADQLLRFRAYVRGLLEPTERKNVEAIAAAASRVMMVESNLAQALQHFVSHSPWDAGRLFVAIRQHNAAVRRDPDAVWVVHDGVFAKKGRHSVGVQRQFARSVGRKINCQVGVFVSQVGPAGYFPLAARLYLPASWLRENADAAEKGLPADDRHPATKVELALRLLDELRGEGNAPLPITGEPGYIAATDFNDGLATRGLAAREDRSEQLAEALRRFDWLKNELGLDHFEGRAWHGWHHHVGLVFAAYGFLSSEKASPDRPPFRSSAASPL</sequence>
<evidence type="ECO:0000313" key="2">
    <source>
        <dbReference type="EMBL" id="QJW98937.1"/>
    </source>
</evidence>
<dbReference type="InterPro" id="IPR038721">
    <property type="entry name" value="IS701-like_DDE_dom"/>
</dbReference>
<reference evidence="3" key="1">
    <citation type="submission" date="2020-05" db="EMBL/GenBank/DDBJ databases">
        <title>Frigoriglobus tundricola gen. nov., sp. nov., a psychrotolerant cellulolytic planctomycete of the family Gemmataceae with two divergent copies of 16S rRNA gene.</title>
        <authorList>
            <person name="Kulichevskaya I.S."/>
            <person name="Ivanova A.A."/>
            <person name="Naumoff D.G."/>
            <person name="Beletsky A.V."/>
            <person name="Rijpstra W.I.C."/>
            <person name="Sinninghe Damste J.S."/>
            <person name="Mardanov A.V."/>
            <person name="Ravin N.V."/>
            <person name="Dedysh S.N."/>
        </authorList>
    </citation>
    <scope>NUCLEOTIDE SEQUENCE [LARGE SCALE GENOMIC DNA]</scope>
    <source>
        <strain evidence="3">PL17</strain>
    </source>
</reference>
<dbReference type="InterPro" id="IPR039365">
    <property type="entry name" value="IS701-like"/>
</dbReference>
<gene>
    <name evidence="2" type="ORF">FTUN_6532</name>
</gene>